<dbReference type="PANTHER" id="PTHR11419">
    <property type="entry name" value="INTERFERON GAMMA"/>
    <property type="match status" value="1"/>
</dbReference>
<keyword evidence="6" id="KW-0341">Growth regulation</keyword>
<keyword evidence="5" id="KW-0964">Secreted</keyword>
<dbReference type="InterPro" id="IPR002069">
    <property type="entry name" value="Interferon_gamma"/>
</dbReference>
<keyword evidence="7" id="KW-0051">Antiviral defense</keyword>
<evidence type="ECO:0000256" key="3">
    <source>
        <dbReference type="ARBA" id="ARBA00016945"/>
    </source>
</evidence>
<keyword evidence="10" id="KW-1185">Reference proteome</keyword>
<protein>
    <recommendedName>
        <fullName evidence="3">Interferon gamma</fullName>
    </recommendedName>
</protein>
<dbReference type="GO" id="GO:0005125">
    <property type="term" value="F:cytokine activity"/>
    <property type="evidence" value="ECO:0000318"/>
    <property type="project" value="GO_Central"/>
</dbReference>
<dbReference type="Proteomes" id="UP000002279">
    <property type="component" value="Chromosome 14"/>
</dbReference>
<keyword evidence="8" id="KW-0325">Glycoprotein</keyword>
<accession>F6PQX2</accession>
<comment type="similarity">
    <text evidence="2">Belongs to the type II (or gamma) interferon family.</text>
</comment>
<reference evidence="9" key="2">
    <citation type="submission" date="2025-08" db="UniProtKB">
        <authorList>
            <consortium name="Ensembl"/>
        </authorList>
    </citation>
    <scope>IDENTIFICATION</scope>
    <source>
        <strain evidence="9">Glennie</strain>
    </source>
</reference>
<dbReference type="Gene3D" id="1.20.1250.10">
    <property type="match status" value="1"/>
</dbReference>
<keyword evidence="4" id="KW-0202">Cytokine</keyword>
<evidence type="ECO:0000313" key="10">
    <source>
        <dbReference type="Proteomes" id="UP000002279"/>
    </source>
</evidence>
<dbReference type="InterPro" id="IPR009079">
    <property type="entry name" value="4_helix_cytokine-like_core"/>
</dbReference>
<dbReference type="Pfam" id="PF00714">
    <property type="entry name" value="IFN-gamma"/>
    <property type="match status" value="1"/>
</dbReference>
<dbReference type="FunCoup" id="F6PQX2">
    <property type="interactions" value="677"/>
</dbReference>
<dbReference type="Ensembl" id="ENSOANT00000009445.2">
    <property type="protein sequence ID" value="ENSOANP00000009443.2"/>
    <property type="gene ID" value="ENSOANG00000005932.3"/>
</dbReference>
<evidence type="ECO:0000256" key="5">
    <source>
        <dbReference type="ARBA" id="ARBA00022525"/>
    </source>
</evidence>
<sequence length="160" mass="18658">MNYPAAFCVLQFGIVICLSGFAHGFSFSLLSNEIDNLKEYYVNDLFEIGLPDPIRTHDEKKVILSQIISMYLDIFSTLEDNHLVKESMGKIRESMVQWNQTHGFKKLGDLQKLIKTSVTDAKIQRKAVHELFWVFQNLHNMTANSSQRKKRRSRQRISKY</sequence>
<dbReference type="GO" id="GO:0005615">
    <property type="term" value="C:extracellular space"/>
    <property type="evidence" value="ECO:0000318"/>
    <property type="project" value="GO_Central"/>
</dbReference>
<reference evidence="9 10" key="1">
    <citation type="journal article" date="2008" name="Nature">
        <title>Genome analysis of the platypus reveals unique signatures of evolution.</title>
        <authorList>
            <person name="Warren W.C."/>
            <person name="Hillier L.W."/>
            <person name="Marshall Graves J.A."/>
            <person name="Birney E."/>
            <person name="Ponting C.P."/>
            <person name="Grutzner F."/>
            <person name="Belov K."/>
            <person name="Miller W."/>
            <person name="Clarke L."/>
            <person name="Chinwalla A.T."/>
            <person name="Yang S.P."/>
            <person name="Heger A."/>
            <person name="Locke D.P."/>
            <person name="Miethke P."/>
            <person name="Waters P.D."/>
            <person name="Veyrunes F."/>
            <person name="Fulton L."/>
            <person name="Fulton B."/>
            <person name="Graves T."/>
            <person name="Wallis J."/>
            <person name="Puente X.S."/>
            <person name="Lopez-Otin C."/>
            <person name="Ordonez G.R."/>
            <person name="Eichler E.E."/>
            <person name="Chen L."/>
            <person name="Cheng Z."/>
            <person name="Deakin J.E."/>
            <person name="Alsop A."/>
            <person name="Thompson K."/>
            <person name="Kirby P."/>
            <person name="Papenfuss A.T."/>
            <person name="Wakefield M.J."/>
            <person name="Olender T."/>
            <person name="Lancet D."/>
            <person name="Huttley G.A."/>
            <person name="Smit A.F."/>
            <person name="Pask A."/>
            <person name="Temple-Smith P."/>
            <person name="Batzer M.A."/>
            <person name="Walker J.A."/>
            <person name="Konkel M.K."/>
            <person name="Harris R.S."/>
            <person name="Whittington C.M."/>
            <person name="Wong E.S."/>
            <person name="Gemmell N.J."/>
            <person name="Buschiazzo E."/>
            <person name="Vargas Jentzsch I.M."/>
            <person name="Merkel A."/>
            <person name="Schmitz J."/>
            <person name="Zemann A."/>
            <person name="Churakov G."/>
            <person name="Kriegs J.O."/>
            <person name="Brosius J."/>
            <person name="Murchison E.P."/>
            <person name="Sachidanandam R."/>
            <person name="Smith C."/>
            <person name="Hannon G.J."/>
            <person name="Tsend-Ayush E."/>
            <person name="McMillan D."/>
            <person name="Attenborough R."/>
            <person name="Rens W."/>
            <person name="Ferguson-Smith M."/>
            <person name="Lefevre C.M."/>
            <person name="Sharp J.A."/>
            <person name="Nicholas K.R."/>
            <person name="Ray D.A."/>
            <person name="Kube M."/>
            <person name="Reinhardt R."/>
            <person name="Pringle T.H."/>
            <person name="Taylor J."/>
            <person name="Jones R.C."/>
            <person name="Nixon B."/>
            <person name="Dacheux J.L."/>
            <person name="Niwa H."/>
            <person name="Sekita Y."/>
            <person name="Huang X."/>
            <person name="Stark A."/>
            <person name="Kheradpour P."/>
            <person name="Kellis M."/>
            <person name="Flicek P."/>
            <person name="Chen Y."/>
            <person name="Webber C."/>
            <person name="Hardison R."/>
            <person name="Nelson J."/>
            <person name="Hallsworth-Pepin K."/>
            <person name="Delehaunty K."/>
            <person name="Markovic C."/>
            <person name="Minx P."/>
            <person name="Feng Y."/>
            <person name="Kremitzki C."/>
            <person name="Mitreva M."/>
            <person name="Glasscock J."/>
            <person name="Wylie T."/>
            <person name="Wohldmann P."/>
            <person name="Thiru P."/>
            <person name="Nhan M.N."/>
            <person name="Pohl C.S."/>
            <person name="Smith S.M."/>
            <person name="Hou S."/>
            <person name="Nefedov M."/>
            <person name="de Jong P.J."/>
            <person name="Renfree M.B."/>
            <person name="Mardis E.R."/>
            <person name="Wilson R.K."/>
        </authorList>
    </citation>
    <scope>NUCLEOTIDE SEQUENCE [LARGE SCALE GENOMIC DNA]</scope>
    <source>
        <strain evidence="9 10">Glennie</strain>
    </source>
</reference>
<dbReference type="GeneTree" id="ENSGT00390000007831"/>
<evidence type="ECO:0000256" key="4">
    <source>
        <dbReference type="ARBA" id="ARBA00022514"/>
    </source>
</evidence>
<comment type="subcellular location">
    <subcellularLocation>
        <location evidence="1">Secreted</location>
    </subcellularLocation>
</comment>
<reference evidence="9" key="3">
    <citation type="submission" date="2025-09" db="UniProtKB">
        <authorList>
            <consortium name="Ensembl"/>
        </authorList>
    </citation>
    <scope>IDENTIFICATION</scope>
    <source>
        <strain evidence="9">Glennie</strain>
    </source>
</reference>
<evidence type="ECO:0000256" key="7">
    <source>
        <dbReference type="ARBA" id="ARBA00023118"/>
    </source>
</evidence>
<organism evidence="9 10">
    <name type="scientific">Ornithorhynchus anatinus</name>
    <name type="common">Duckbill platypus</name>
    <dbReference type="NCBI Taxonomy" id="9258"/>
    <lineage>
        <taxon>Eukaryota</taxon>
        <taxon>Metazoa</taxon>
        <taxon>Chordata</taxon>
        <taxon>Craniata</taxon>
        <taxon>Vertebrata</taxon>
        <taxon>Euteleostomi</taxon>
        <taxon>Mammalia</taxon>
        <taxon>Monotremata</taxon>
        <taxon>Ornithorhynchidae</taxon>
        <taxon>Ornithorhynchus</taxon>
    </lineage>
</organism>
<name>F6PQX2_ORNAN</name>
<dbReference type="Bgee" id="ENSOANG00000005932">
    <property type="expression patterns" value="Expressed in adult mammalian kidney and 2 other cell types or tissues"/>
</dbReference>
<dbReference type="InParanoid" id="F6PQX2"/>
<dbReference type="GO" id="GO:0002250">
    <property type="term" value="P:adaptive immune response"/>
    <property type="evidence" value="ECO:0000318"/>
    <property type="project" value="GO_Central"/>
</dbReference>
<dbReference type="GO" id="GO:0051607">
    <property type="term" value="P:defense response to virus"/>
    <property type="evidence" value="ECO:0007669"/>
    <property type="project" value="UniProtKB-KW"/>
</dbReference>
<dbReference type="STRING" id="9258.ENSOANP00000009443"/>
<evidence type="ECO:0000256" key="8">
    <source>
        <dbReference type="ARBA" id="ARBA00023180"/>
    </source>
</evidence>
<dbReference type="eggNOG" id="ENOG502SBGW">
    <property type="taxonomic scope" value="Eukaryota"/>
</dbReference>
<proteinExistence type="inferred from homology"/>
<evidence type="ECO:0000256" key="1">
    <source>
        <dbReference type="ARBA" id="ARBA00004613"/>
    </source>
</evidence>
<dbReference type="GO" id="GO:0005133">
    <property type="term" value="F:type II interferon receptor binding"/>
    <property type="evidence" value="ECO:0007669"/>
    <property type="project" value="InterPro"/>
</dbReference>
<dbReference type="PANTHER" id="PTHR11419:SF0">
    <property type="entry name" value="INTERFERON GAMMA"/>
    <property type="match status" value="1"/>
</dbReference>
<dbReference type="SUPFAM" id="SSF47266">
    <property type="entry name" value="4-helical cytokines"/>
    <property type="match status" value="1"/>
</dbReference>
<evidence type="ECO:0000313" key="9">
    <source>
        <dbReference type="Ensembl" id="ENSOANP00000009443.2"/>
    </source>
</evidence>
<dbReference type="AlphaFoldDB" id="F6PQX2"/>
<evidence type="ECO:0000256" key="2">
    <source>
        <dbReference type="ARBA" id="ARBA00007566"/>
    </source>
</evidence>
<dbReference type="GO" id="GO:0006959">
    <property type="term" value="P:humoral immune response"/>
    <property type="evidence" value="ECO:0000318"/>
    <property type="project" value="GO_Central"/>
</dbReference>
<evidence type="ECO:0000256" key="6">
    <source>
        <dbReference type="ARBA" id="ARBA00022604"/>
    </source>
</evidence>
<dbReference type="HOGENOM" id="CLU_135106_0_0_1"/>